<feature type="region of interest" description="Disordered" evidence="1">
    <location>
        <begin position="178"/>
        <end position="272"/>
    </location>
</feature>
<organism evidence="2 3">
    <name type="scientific">Prorocentrum cordatum</name>
    <dbReference type="NCBI Taxonomy" id="2364126"/>
    <lineage>
        <taxon>Eukaryota</taxon>
        <taxon>Sar</taxon>
        <taxon>Alveolata</taxon>
        <taxon>Dinophyceae</taxon>
        <taxon>Prorocentrales</taxon>
        <taxon>Prorocentraceae</taxon>
        <taxon>Prorocentrum</taxon>
    </lineage>
</organism>
<name>A0ABN9SPB7_9DINO</name>
<dbReference type="EMBL" id="CAUYUJ010012226">
    <property type="protein sequence ID" value="CAK0833573.1"/>
    <property type="molecule type" value="Genomic_DNA"/>
</dbReference>
<evidence type="ECO:0000313" key="3">
    <source>
        <dbReference type="Proteomes" id="UP001189429"/>
    </source>
</evidence>
<gene>
    <name evidence="2" type="ORF">PCOR1329_LOCUS31224</name>
</gene>
<evidence type="ECO:0000313" key="2">
    <source>
        <dbReference type="EMBL" id="CAK0833573.1"/>
    </source>
</evidence>
<proteinExistence type="predicted"/>
<accession>A0ABN9SPB7</accession>
<evidence type="ECO:0000256" key="1">
    <source>
        <dbReference type="SAM" id="MobiDB-lite"/>
    </source>
</evidence>
<protein>
    <recommendedName>
        <fullName evidence="4">PH domain-containing protein</fullName>
    </recommendedName>
</protein>
<feature type="compositionally biased region" description="Basic and acidic residues" evidence="1">
    <location>
        <begin position="254"/>
        <end position="265"/>
    </location>
</feature>
<sequence>MRQWRIFMQRTSLVMVMDGSFLIVSSKSESALWFAGEDEMKVRDAESIEFRHRLLVFQGFRVVFPEPLRLLSAESCPNWGTQIAIRLLTSGACYETRQATGDGGPADANGARSLGGSTGNTGLAFGSAVGAVRSASSTQAGGAAANSRAQPQDASGAAAAEGEALLADTFAAGPTAFAVQEPDQPPRPSLHESPPRGSASRLKAMFEQRAAANASASAPAADGLRTHRRTCPPAKGKLLQDLLKADEAPATSHGRRDAGFEREPRILAMAAT</sequence>
<feature type="compositionally biased region" description="Low complexity" evidence="1">
    <location>
        <begin position="210"/>
        <end position="221"/>
    </location>
</feature>
<evidence type="ECO:0008006" key="4">
    <source>
        <dbReference type="Google" id="ProtNLM"/>
    </source>
</evidence>
<keyword evidence="3" id="KW-1185">Reference proteome</keyword>
<comment type="caution">
    <text evidence="2">The sequence shown here is derived from an EMBL/GenBank/DDBJ whole genome shotgun (WGS) entry which is preliminary data.</text>
</comment>
<dbReference type="Proteomes" id="UP001189429">
    <property type="component" value="Unassembled WGS sequence"/>
</dbReference>
<reference evidence="2" key="1">
    <citation type="submission" date="2023-10" db="EMBL/GenBank/DDBJ databases">
        <authorList>
            <person name="Chen Y."/>
            <person name="Shah S."/>
            <person name="Dougan E. K."/>
            <person name="Thang M."/>
            <person name="Chan C."/>
        </authorList>
    </citation>
    <scope>NUCLEOTIDE SEQUENCE [LARGE SCALE GENOMIC DNA]</scope>
</reference>